<reference evidence="2" key="1">
    <citation type="submission" date="2013-12" db="EMBL/GenBank/DDBJ databases">
        <authorList>
            <person name="Linke B."/>
        </authorList>
    </citation>
    <scope>NUCLEOTIDE SEQUENCE [LARGE SCALE GENOMIC DNA]</scope>
    <source>
        <strain evidence="2">CRIB-18</strain>
    </source>
</reference>
<keyword evidence="3" id="KW-1185">Reference proteome</keyword>
<dbReference type="AlphaFoldDB" id="A0A090CYT0"/>
<feature type="compositionally biased region" description="Polar residues" evidence="1">
    <location>
        <begin position="93"/>
        <end position="105"/>
    </location>
</feature>
<reference evidence="2" key="2">
    <citation type="submission" date="2014-09" db="EMBL/GenBank/DDBJ databases">
        <title>Criblamydia sequanensis harbors a mega-plasmid encoding arsenite resistance.</title>
        <authorList>
            <person name="Bertelli C."/>
            <person name="Goesmann A."/>
            <person name="Greub G."/>
        </authorList>
    </citation>
    <scope>NUCLEOTIDE SEQUENCE [LARGE SCALE GENOMIC DNA]</scope>
    <source>
        <strain evidence="2">CRIB-18</strain>
    </source>
</reference>
<protein>
    <submittedName>
        <fullName evidence="2">Uncharacterized protein</fullName>
    </submittedName>
</protein>
<gene>
    <name evidence="2" type="ORF">CSEC_1031</name>
</gene>
<dbReference type="STRING" id="1437425.CSEC_1031"/>
<dbReference type="RefSeq" id="WP_041017392.1">
    <property type="nucleotide sequence ID" value="NZ_CCEJ010000004.1"/>
</dbReference>
<dbReference type="Proteomes" id="UP000031552">
    <property type="component" value="Unassembled WGS sequence"/>
</dbReference>
<organism evidence="2 3">
    <name type="scientific">Candidatus Criblamydia sequanensis CRIB-18</name>
    <dbReference type="NCBI Taxonomy" id="1437425"/>
    <lineage>
        <taxon>Bacteria</taxon>
        <taxon>Pseudomonadati</taxon>
        <taxon>Chlamydiota</taxon>
        <taxon>Chlamydiia</taxon>
        <taxon>Parachlamydiales</taxon>
        <taxon>Candidatus Criblamydiaceae</taxon>
        <taxon>Candidatus Criblamydia</taxon>
    </lineage>
</organism>
<accession>A0A090CYT0</accession>
<evidence type="ECO:0000313" key="3">
    <source>
        <dbReference type="Proteomes" id="UP000031552"/>
    </source>
</evidence>
<feature type="compositionally biased region" description="Basic and acidic residues" evidence="1">
    <location>
        <begin position="82"/>
        <end position="92"/>
    </location>
</feature>
<comment type="caution">
    <text evidence="2">The sequence shown here is derived from an EMBL/GenBank/DDBJ whole genome shotgun (WGS) entry which is preliminary data.</text>
</comment>
<evidence type="ECO:0000256" key="1">
    <source>
        <dbReference type="SAM" id="MobiDB-lite"/>
    </source>
</evidence>
<dbReference type="EMBL" id="CCEJ010000004">
    <property type="protein sequence ID" value="CDR33857.1"/>
    <property type="molecule type" value="Genomic_DNA"/>
</dbReference>
<proteinExistence type="predicted"/>
<evidence type="ECO:0000313" key="2">
    <source>
        <dbReference type="EMBL" id="CDR33857.1"/>
    </source>
</evidence>
<sequence>MTNYAAYNPYCMGWSNPLGVYPSPSNNFYYPLQNKEKDASDPFPLLRQFQKIEDIREDCLNFPIGLTPRFIKAAYIKPPGDKAAQKELEESTRTFNEAESLQTEFKSPLAKAPLDKRPQAEFKITPEKAESLQTEFKSSLAKAPLDKRPQVNLEDDLRSLKEEVENVPVDILLKSEPQKNLLTKSDFKEMKRYNPIFFRTMNRILNVAESLHNKEIEKEYELKQEELRILDLITEKEWDEEEREADRFTRSPVIRDNEPRFEIKKEEVEAFSSDMKINKDLSLQEAMAERRKSFEYEEDEGFESNEFSD</sequence>
<feature type="region of interest" description="Disordered" evidence="1">
    <location>
        <begin position="82"/>
        <end position="112"/>
    </location>
</feature>
<name>A0A090CYT0_9BACT</name>